<organism evidence="4 5">
    <name type="scientific">Ziziphus jujuba var. spinosa</name>
    <dbReference type="NCBI Taxonomy" id="714518"/>
    <lineage>
        <taxon>Eukaryota</taxon>
        <taxon>Viridiplantae</taxon>
        <taxon>Streptophyta</taxon>
        <taxon>Embryophyta</taxon>
        <taxon>Tracheophyta</taxon>
        <taxon>Spermatophyta</taxon>
        <taxon>Magnoliopsida</taxon>
        <taxon>eudicotyledons</taxon>
        <taxon>Gunneridae</taxon>
        <taxon>Pentapetalae</taxon>
        <taxon>rosids</taxon>
        <taxon>fabids</taxon>
        <taxon>Rosales</taxon>
        <taxon>Rhamnaceae</taxon>
        <taxon>Paliureae</taxon>
        <taxon>Ziziphus</taxon>
    </lineage>
</organism>
<evidence type="ECO:0000256" key="2">
    <source>
        <dbReference type="ARBA" id="ARBA00022737"/>
    </source>
</evidence>
<evidence type="ECO:0008006" key="6">
    <source>
        <dbReference type="Google" id="ProtNLM"/>
    </source>
</evidence>
<evidence type="ECO:0000256" key="1">
    <source>
        <dbReference type="ARBA" id="ARBA00007626"/>
    </source>
</evidence>
<dbReference type="PROSITE" id="PS51375">
    <property type="entry name" value="PPR"/>
    <property type="match status" value="1"/>
</dbReference>
<dbReference type="InterPro" id="IPR002885">
    <property type="entry name" value="PPR_rpt"/>
</dbReference>
<reference evidence="4" key="1">
    <citation type="journal article" date="2021" name="Front. Plant Sci.">
        <title>Chromosome-Scale Genome Assembly for Chinese Sour Jujube and Insights Into Its Genome Evolution and Domestication Signature.</title>
        <authorList>
            <person name="Shen L.-Y."/>
            <person name="Luo H."/>
            <person name="Wang X.-L."/>
            <person name="Wang X.-M."/>
            <person name="Qiu X.-J."/>
            <person name="Liu H."/>
            <person name="Zhou S.-S."/>
            <person name="Jia K.-H."/>
            <person name="Nie S."/>
            <person name="Bao Y.-T."/>
            <person name="Zhang R.-G."/>
            <person name="Yun Q.-Z."/>
            <person name="Chai Y.-H."/>
            <person name="Lu J.-Y."/>
            <person name="Li Y."/>
            <person name="Zhao S.-W."/>
            <person name="Mao J.-F."/>
            <person name="Jia S.-G."/>
            <person name="Mao Y.-M."/>
        </authorList>
    </citation>
    <scope>NUCLEOTIDE SEQUENCE</scope>
    <source>
        <strain evidence="4">AT0</strain>
        <tissue evidence="4">Leaf</tissue>
    </source>
</reference>
<dbReference type="InterPro" id="IPR011990">
    <property type="entry name" value="TPR-like_helical_dom_sf"/>
</dbReference>
<feature type="repeat" description="PPR" evidence="3">
    <location>
        <begin position="20"/>
        <end position="54"/>
    </location>
</feature>
<accession>A0A978V1M4</accession>
<sequence>MIWVHLVFVNCKKRFGVVPDVFTCKISIKALCNRNNIDGALKLLDEMPTMGMVPNVVTYITIMGGYVSRVRIIWSKPCHCSTAQSLTESLEALDGRRLSAFSVIKMALITPLLNDDIQL</sequence>
<dbReference type="Proteomes" id="UP000813462">
    <property type="component" value="Unassembled WGS sequence"/>
</dbReference>
<evidence type="ECO:0000313" key="5">
    <source>
        <dbReference type="Proteomes" id="UP000813462"/>
    </source>
</evidence>
<protein>
    <recommendedName>
        <fullName evidence="6">Pentatricopeptide repeat-containing protein</fullName>
    </recommendedName>
</protein>
<comment type="similarity">
    <text evidence="1">Belongs to the PPR family. P subfamily.</text>
</comment>
<gene>
    <name evidence="4" type="ORF">FEM48_Zijuj07G0013900</name>
</gene>
<evidence type="ECO:0000256" key="3">
    <source>
        <dbReference type="PROSITE-ProRule" id="PRU00708"/>
    </source>
</evidence>
<keyword evidence="2" id="KW-0677">Repeat</keyword>
<dbReference type="Pfam" id="PF13041">
    <property type="entry name" value="PPR_2"/>
    <property type="match status" value="1"/>
</dbReference>
<dbReference type="Gene3D" id="1.25.40.10">
    <property type="entry name" value="Tetratricopeptide repeat domain"/>
    <property type="match status" value="1"/>
</dbReference>
<dbReference type="AlphaFoldDB" id="A0A978V1M4"/>
<dbReference type="NCBIfam" id="TIGR00756">
    <property type="entry name" value="PPR"/>
    <property type="match status" value="1"/>
</dbReference>
<proteinExistence type="inferred from homology"/>
<name>A0A978V1M4_ZIZJJ</name>
<dbReference type="PANTHER" id="PTHR47941">
    <property type="entry name" value="PENTATRICOPEPTIDE REPEAT-CONTAINING PROTEIN 3, MITOCHONDRIAL"/>
    <property type="match status" value="1"/>
</dbReference>
<dbReference type="EMBL" id="JAEACU010000007">
    <property type="protein sequence ID" value="KAH7521257.1"/>
    <property type="molecule type" value="Genomic_DNA"/>
</dbReference>
<evidence type="ECO:0000313" key="4">
    <source>
        <dbReference type="EMBL" id="KAH7521257.1"/>
    </source>
</evidence>
<comment type="caution">
    <text evidence="4">The sequence shown here is derived from an EMBL/GenBank/DDBJ whole genome shotgun (WGS) entry which is preliminary data.</text>
</comment>